<gene>
    <name evidence="13" type="ORF">NBRC116591_13450</name>
</gene>
<dbReference type="Gene3D" id="3.55.40.10">
    <property type="entry name" value="minor pseudopilin epsh domain"/>
    <property type="match status" value="1"/>
</dbReference>
<evidence type="ECO:0000259" key="12">
    <source>
        <dbReference type="Pfam" id="PF12019"/>
    </source>
</evidence>
<evidence type="ECO:0000256" key="11">
    <source>
        <dbReference type="SAM" id="Phobius"/>
    </source>
</evidence>
<feature type="domain" description="General secretion pathway GspH" evidence="12">
    <location>
        <begin position="43"/>
        <end position="147"/>
    </location>
</feature>
<evidence type="ECO:0000256" key="8">
    <source>
        <dbReference type="ARBA" id="ARBA00023136"/>
    </source>
</evidence>
<dbReference type="Pfam" id="PF07963">
    <property type="entry name" value="N_methyl"/>
    <property type="match status" value="1"/>
</dbReference>
<dbReference type="NCBIfam" id="TIGR02532">
    <property type="entry name" value="IV_pilin_GFxxxE"/>
    <property type="match status" value="1"/>
</dbReference>
<keyword evidence="14" id="KW-1185">Reference proteome</keyword>
<comment type="caution">
    <text evidence="13">The sequence shown here is derived from an EMBL/GenBank/DDBJ whole genome shotgun (WGS) entry which is preliminary data.</text>
</comment>
<organism evidence="13 14">
    <name type="scientific">Sessilibacter corallicola</name>
    <dbReference type="NCBI Taxonomy" id="2904075"/>
    <lineage>
        <taxon>Bacteria</taxon>
        <taxon>Pseudomonadati</taxon>
        <taxon>Pseudomonadota</taxon>
        <taxon>Gammaproteobacteria</taxon>
        <taxon>Cellvibrionales</taxon>
        <taxon>Cellvibrionaceae</taxon>
        <taxon>Sessilibacter</taxon>
    </lineage>
</organism>
<evidence type="ECO:0000256" key="2">
    <source>
        <dbReference type="ARBA" id="ARBA00021549"/>
    </source>
</evidence>
<keyword evidence="3" id="KW-1003">Cell membrane</keyword>
<comment type="similarity">
    <text evidence="9">Belongs to the GSP H family.</text>
</comment>
<dbReference type="SUPFAM" id="SSF54523">
    <property type="entry name" value="Pili subunits"/>
    <property type="match status" value="1"/>
</dbReference>
<keyword evidence="6 11" id="KW-0812">Transmembrane</keyword>
<evidence type="ECO:0000256" key="9">
    <source>
        <dbReference type="ARBA" id="ARBA00025772"/>
    </source>
</evidence>
<dbReference type="Proteomes" id="UP001465153">
    <property type="component" value="Unassembled WGS sequence"/>
</dbReference>
<evidence type="ECO:0000313" key="14">
    <source>
        <dbReference type="Proteomes" id="UP001465153"/>
    </source>
</evidence>
<evidence type="ECO:0000256" key="10">
    <source>
        <dbReference type="ARBA" id="ARBA00030775"/>
    </source>
</evidence>
<name>A0ABQ0A7G0_9GAMM</name>
<feature type="transmembrane region" description="Helical" evidence="11">
    <location>
        <begin position="7"/>
        <end position="27"/>
    </location>
</feature>
<keyword evidence="4" id="KW-0488">Methylation</keyword>
<reference evidence="13 14" key="1">
    <citation type="submission" date="2024-04" db="EMBL/GenBank/DDBJ databases">
        <title>Draft genome sequence of Sessilibacter corallicola NBRC 116591.</title>
        <authorList>
            <person name="Miyakawa T."/>
            <person name="Kusuya Y."/>
            <person name="Miura T."/>
        </authorList>
    </citation>
    <scope>NUCLEOTIDE SEQUENCE [LARGE SCALE GENOMIC DNA]</scope>
    <source>
        <strain evidence="13 14">KU-00831-HH</strain>
    </source>
</reference>
<keyword evidence="8 11" id="KW-0472">Membrane</keyword>
<evidence type="ECO:0000256" key="3">
    <source>
        <dbReference type="ARBA" id="ARBA00022475"/>
    </source>
</evidence>
<proteinExistence type="inferred from homology"/>
<evidence type="ECO:0000256" key="6">
    <source>
        <dbReference type="ARBA" id="ARBA00022692"/>
    </source>
</evidence>
<protein>
    <recommendedName>
        <fullName evidence="2">Type II secretion system protein H</fullName>
    </recommendedName>
    <alternativeName>
        <fullName evidence="10">General secretion pathway protein H</fullName>
    </alternativeName>
</protein>
<evidence type="ECO:0000256" key="5">
    <source>
        <dbReference type="ARBA" id="ARBA00022519"/>
    </source>
</evidence>
<sequence>MKQTSGFTLIELLVTLTIVSILVMFAVPNFTETAGRNRLAASANEILNSLQFARTEALRRSGNVSLGPIDGADWGNGIVVYVDAAGGADGVYDDGEEIRFFDNFSGNGTTLVARGVSTNVLFDARGFATSNGAGAPPAEETLQLCDDRPAEIGRNINLLVSGSVFLADADDCN</sequence>
<keyword evidence="5" id="KW-0997">Cell inner membrane</keyword>
<dbReference type="Pfam" id="PF12019">
    <property type="entry name" value="GspH"/>
    <property type="match status" value="1"/>
</dbReference>
<keyword evidence="7 11" id="KW-1133">Transmembrane helix</keyword>
<dbReference type="PROSITE" id="PS00409">
    <property type="entry name" value="PROKAR_NTER_METHYL"/>
    <property type="match status" value="1"/>
</dbReference>
<comment type="subcellular location">
    <subcellularLocation>
        <location evidence="1">Cell inner membrane</location>
        <topology evidence="1">Single-pass membrane protein</topology>
    </subcellularLocation>
</comment>
<dbReference type="InterPro" id="IPR012902">
    <property type="entry name" value="N_methyl_site"/>
</dbReference>
<evidence type="ECO:0000313" key="13">
    <source>
        <dbReference type="EMBL" id="GAA6167535.1"/>
    </source>
</evidence>
<evidence type="ECO:0000256" key="4">
    <source>
        <dbReference type="ARBA" id="ARBA00022481"/>
    </source>
</evidence>
<dbReference type="InterPro" id="IPR045584">
    <property type="entry name" value="Pilin-like"/>
</dbReference>
<accession>A0ABQ0A7G0</accession>
<dbReference type="RefSeq" id="WP_233088445.1">
    <property type="nucleotide sequence ID" value="NZ_BAABWN010000003.1"/>
</dbReference>
<dbReference type="EMBL" id="BAABWN010000003">
    <property type="protein sequence ID" value="GAA6167535.1"/>
    <property type="molecule type" value="Genomic_DNA"/>
</dbReference>
<evidence type="ECO:0000256" key="1">
    <source>
        <dbReference type="ARBA" id="ARBA00004377"/>
    </source>
</evidence>
<evidence type="ECO:0000256" key="7">
    <source>
        <dbReference type="ARBA" id="ARBA00022989"/>
    </source>
</evidence>
<dbReference type="InterPro" id="IPR022346">
    <property type="entry name" value="T2SS_GspH"/>
</dbReference>